<organism evidence="8 9">
    <name type="scientific">Rhododendron griersonianum</name>
    <dbReference type="NCBI Taxonomy" id="479676"/>
    <lineage>
        <taxon>Eukaryota</taxon>
        <taxon>Viridiplantae</taxon>
        <taxon>Streptophyta</taxon>
        <taxon>Embryophyta</taxon>
        <taxon>Tracheophyta</taxon>
        <taxon>Spermatophyta</taxon>
        <taxon>Magnoliopsida</taxon>
        <taxon>eudicotyledons</taxon>
        <taxon>Gunneridae</taxon>
        <taxon>Pentapetalae</taxon>
        <taxon>asterids</taxon>
        <taxon>Ericales</taxon>
        <taxon>Ericaceae</taxon>
        <taxon>Ericoideae</taxon>
        <taxon>Rhodoreae</taxon>
        <taxon>Rhododendron</taxon>
    </lineage>
</organism>
<dbReference type="GO" id="GO:0016020">
    <property type="term" value="C:membrane"/>
    <property type="evidence" value="ECO:0007669"/>
    <property type="project" value="InterPro"/>
</dbReference>
<evidence type="ECO:0000313" key="9">
    <source>
        <dbReference type="Proteomes" id="UP000823749"/>
    </source>
</evidence>
<dbReference type="Pfam" id="PF03254">
    <property type="entry name" value="XG_FTase"/>
    <property type="match status" value="2"/>
</dbReference>
<gene>
    <name evidence="8" type="ORF">RHGRI_033856</name>
</gene>
<dbReference type="GO" id="GO:0071555">
    <property type="term" value="P:cell wall organization"/>
    <property type="evidence" value="ECO:0007669"/>
    <property type="project" value="UniProtKB-KW"/>
</dbReference>
<dbReference type="GO" id="GO:0005794">
    <property type="term" value="C:Golgi apparatus"/>
    <property type="evidence" value="ECO:0007669"/>
    <property type="project" value="UniProtKB-SubCell"/>
</dbReference>
<evidence type="ECO:0000256" key="4">
    <source>
        <dbReference type="ARBA" id="ARBA00022679"/>
    </source>
</evidence>
<keyword evidence="7" id="KW-0961">Cell wall biogenesis/degradation</keyword>
<reference evidence="8" key="1">
    <citation type="submission" date="2020-08" db="EMBL/GenBank/DDBJ databases">
        <title>Plant Genome Project.</title>
        <authorList>
            <person name="Zhang R.-G."/>
        </authorList>
    </citation>
    <scope>NUCLEOTIDE SEQUENCE</scope>
    <source>
        <strain evidence="8">WSP0</strain>
        <tissue evidence="8">Leaf</tissue>
    </source>
</reference>
<accession>A0AAV6HYD4</accession>
<comment type="similarity">
    <text evidence="2">Belongs to the glycosyltransferase 37 family.</text>
</comment>
<evidence type="ECO:0000256" key="5">
    <source>
        <dbReference type="ARBA" id="ARBA00023034"/>
    </source>
</evidence>
<evidence type="ECO:0000256" key="3">
    <source>
        <dbReference type="ARBA" id="ARBA00022676"/>
    </source>
</evidence>
<comment type="subcellular location">
    <subcellularLocation>
        <location evidence="1">Golgi apparatus</location>
    </subcellularLocation>
</comment>
<evidence type="ECO:0000256" key="2">
    <source>
        <dbReference type="ARBA" id="ARBA00010481"/>
    </source>
</evidence>
<proteinExistence type="inferred from homology"/>
<keyword evidence="4" id="KW-0808">Transferase</keyword>
<dbReference type="PANTHER" id="PTHR31889">
    <property type="entry name" value="FUCOSYLTRANSFERASE 2-RELATED"/>
    <property type="match status" value="1"/>
</dbReference>
<evidence type="ECO:0000313" key="8">
    <source>
        <dbReference type="EMBL" id="KAG5521426.1"/>
    </source>
</evidence>
<name>A0AAV6HYD4_9ERIC</name>
<dbReference type="GO" id="GO:0042546">
    <property type="term" value="P:cell wall biogenesis"/>
    <property type="evidence" value="ECO:0007669"/>
    <property type="project" value="InterPro"/>
</dbReference>
<dbReference type="Gene3D" id="3.40.50.11340">
    <property type="match status" value="1"/>
</dbReference>
<dbReference type="GO" id="GO:0008107">
    <property type="term" value="F:galactoside 2-alpha-L-fucosyltransferase activity"/>
    <property type="evidence" value="ECO:0007669"/>
    <property type="project" value="InterPro"/>
</dbReference>
<evidence type="ECO:0008006" key="10">
    <source>
        <dbReference type="Google" id="ProtNLM"/>
    </source>
</evidence>
<keyword evidence="6" id="KW-0325">Glycoprotein</keyword>
<evidence type="ECO:0000256" key="1">
    <source>
        <dbReference type="ARBA" id="ARBA00004555"/>
    </source>
</evidence>
<keyword evidence="3" id="KW-0328">Glycosyltransferase</keyword>
<dbReference type="InterPro" id="IPR004938">
    <property type="entry name" value="XG_FTase"/>
</dbReference>
<dbReference type="Proteomes" id="UP000823749">
    <property type="component" value="Chromosome 12"/>
</dbReference>
<evidence type="ECO:0000256" key="7">
    <source>
        <dbReference type="ARBA" id="ARBA00023316"/>
    </source>
</evidence>
<dbReference type="GO" id="GO:0009969">
    <property type="term" value="P:xyloglucan biosynthetic process"/>
    <property type="evidence" value="ECO:0007669"/>
    <property type="project" value="TreeGrafter"/>
</dbReference>
<keyword evidence="5" id="KW-0333">Golgi apparatus</keyword>
<sequence>MVNRDSYAHTSDKPKDKLLGGLLSPGFNEPSCLSRYRSTIYRKLSPHKPSPYLISKLRNYESLHKQCGPHTKSYNATVNLLRHHHPSHDISNNSTCKYVVHLFYGHSGFGNRMLSLVSNFLFAVLTNRLLLVDQGDHTALLCEPFPDTTWALPLDFPLRDQFDRFDPNHSHCYGNMMRNKTVELSMDDSPPPFVYLNLVHDFNKHDQRFFCDRDQNIMKKVPWLLSRSTQYYIPSLFLMPSFEKELKKLFPEKETVFHHLGRYLVHPTNEVWGLITRYYETYLAKSDERIGIQIRDFSSAGLPFLNSKELASLETIFMDRILDCSVQENLLPKVITNTQNSSALNATRNTKAKSVLVTSLISWYFEKLRNMYRDNPTITGESVTVFQPSHEESQQSNNAQHNMKALAEIYLLSLMDELITSPWSTFGYVAQGLGGLRPWILSNPLSEMDSDSPCRRATSMEPCFHYPPSYDCEAKIVIDTGARVHQPNHHTKGLAKSRDFQVIADKVDPLVPGNLEKAKVEKKFSFPPLEVGSLEPEGLVEIASAVIGLFCQPNHHTKGLAKSRDFQVIADKVDPLVPDSYAHTSDKPKDNLLVGLLSPGFNEASCLSRYRSILYRKLSPHKPSPYLISKLQNYESLHKHCGPHTESYNATLNHLHHHPRHDISNNDTCKYVVLLFHGHSGIGNRMLSLVSSFLFAVLTNRLLLIVQGDNMAVLLCEPFPDTTWALPSDFPLRKQFESFDSNHSHCYGNMMKNKTVELSMDDSPPPFVFLNLVHDYNKHDKRFFCDRDQNIMKKVPWLLIRSNQYFIPSLFLIPLFEKELTKLFPEKETVFHHLGRYLVHPSNEVWGLITRYYETYLAKSDERIGIQIRDFSLPFQSSKELASLETIFMDRILDCSVQENLLPKVITNTQNSSALNTTRNTKPKTKSVLVTSLSSWYFKKLRNMYRDNPTITGESITVFQPSHEESQQINNAQHDMKALAEIYLLSLMDELITSPWSTFGYVAQGLGGLRPWILNNPQREMDSDLPCRRATSMEPCFHYPPSYDCEAKIEIDTGARVQ</sequence>
<dbReference type="PANTHER" id="PTHR31889:SF52">
    <property type="entry name" value="FUCOSYLTRANSFERASE"/>
    <property type="match status" value="1"/>
</dbReference>
<evidence type="ECO:0000256" key="6">
    <source>
        <dbReference type="ARBA" id="ARBA00023180"/>
    </source>
</evidence>
<keyword evidence="9" id="KW-1185">Reference proteome</keyword>
<dbReference type="EMBL" id="JACTNZ010000012">
    <property type="protein sequence ID" value="KAG5521426.1"/>
    <property type="molecule type" value="Genomic_DNA"/>
</dbReference>
<comment type="caution">
    <text evidence="8">The sequence shown here is derived from an EMBL/GenBank/DDBJ whole genome shotgun (WGS) entry which is preliminary data.</text>
</comment>
<dbReference type="AlphaFoldDB" id="A0AAV6HYD4"/>
<protein>
    <recommendedName>
        <fullName evidence="10">Fucosyltransferase</fullName>
    </recommendedName>
</protein>